<evidence type="ECO:0000256" key="1">
    <source>
        <dbReference type="SAM" id="MobiDB-lite"/>
    </source>
</evidence>
<feature type="compositionally biased region" description="Basic and acidic residues" evidence="1">
    <location>
        <begin position="144"/>
        <end position="163"/>
    </location>
</feature>
<dbReference type="EMBL" id="JBJHZX010000030">
    <property type="protein sequence ID" value="MFL0197441.1"/>
    <property type="molecule type" value="Genomic_DNA"/>
</dbReference>
<feature type="transmembrane region" description="Helical" evidence="2">
    <location>
        <begin position="73"/>
        <end position="93"/>
    </location>
</feature>
<reference evidence="3 4" key="1">
    <citation type="submission" date="2024-11" db="EMBL/GenBank/DDBJ databases">
        <authorList>
            <person name="Heng Y.C."/>
            <person name="Lim A.C.H."/>
            <person name="Lee J.K.Y."/>
            <person name="Kittelmann S."/>
        </authorList>
    </citation>
    <scope>NUCLEOTIDE SEQUENCE [LARGE SCALE GENOMIC DNA]</scope>
    <source>
        <strain evidence="3 4">WILCCON 0269</strain>
    </source>
</reference>
<dbReference type="Proteomes" id="UP001623660">
    <property type="component" value="Unassembled WGS sequence"/>
</dbReference>
<comment type="caution">
    <text evidence="3">The sequence shown here is derived from an EMBL/GenBank/DDBJ whole genome shotgun (WGS) entry which is preliminary data.</text>
</comment>
<keyword evidence="2" id="KW-0472">Membrane</keyword>
<keyword evidence="2" id="KW-1133">Transmembrane helix</keyword>
<keyword evidence="2" id="KW-0812">Transmembrane</keyword>
<dbReference type="RefSeq" id="WP_406793544.1">
    <property type="nucleotide sequence ID" value="NZ_JBJHZX010000030.1"/>
</dbReference>
<keyword evidence="4" id="KW-1185">Reference proteome</keyword>
<protein>
    <submittedName>
        <fullName evidence="3">Uncharacterized protein</fullName>
    </submittedName>
</protein>
<proteinExistence type="predicted"/>
<name>A0ABW8SNR1_9CLOT</name>
<evidence type="ECO:0000313" key="3">
    <source>
        <dbReference type="EMBL" id="MFL0197441.1"/>
    </source>
</evidence>
<sequence length="163" mass="17994">MKFKGKNVSKKSGRFSSSIVFYIAGIVTALLGIALLVNNIILFRKTLNQYVAQGYSASVVLQQLIPSQLLPGIFEPIGVYGGIAVILMGIGIVNRKFSKYLTKVYECSDNAEDNTEESILDQNVIEVGDVEALQNEETSQQSETIEKINEEISVEDNEKINKD</sequence>
<evidence type="ECO:0000256" key="2">
    <source>
        <dbReference type="SAM" id="Phobius"/>
    </source>
</evidence>
<accession>A0ABW8SNR1</accession>
<gene>
    <name evidence="3" type="ORF">ACJDU8_18000</name>
</gene>
<evidence type="ECO:0000313" key="4">
    <source>
        <dbReference type="Proteomes" id="UP001623660"/>
    </source>
</evidence>
<feature type="transmembrane region" description="Helical" evidence="2">
    <location>
        <begin position="20"/>
        <end position="41"/>
    </location>
</feature>
<feature type="region of interest" description="Disordered" evidence="1">
    <location>
        <begin position="134"/>
        <end position="163"/>
    </location>
</feature>
<organism evidence="3 4">
    <name type="scientific">Candidatus Clostridium eludens</name>
    <dbReference type="NCBI Taxonomy" id="3381663"/>
    <lineage>
        <taxon>Bacteria</taxon>
        <taxon>Bacillati</taxon>
        <taxon>Bacillota</taxon>
        <taxon>Clostridia</taxon>
        <taxon>Eubacteriales</taxon>
        <taxon>Clostridiaceae</taxon>
        <taxon>Clostridium</taxon>
    </lineage>
</organism>